<keyword evidence="4" id="KW-1185">Reference proteome</keyword>
<accession>A0ABR2V0Y8</accession>
<feature type="region of interest" description="Disordered" evidence="1">
    <location>
        <begin position="185"/>
        <end position="217"/>
    </location>
</feature>
<dbReference type="SUPFAM" id="SSF55298">
    <property type="entry name" value="YjgF-like"/>
    <property type="match status" value="1"/>
</dbReference>
<protein>
    <submittedName>
        <fullName evidence="3">Endoribonuclease L-PSP/chorismate mutase-like protein</fullName>
    </submittedName>
</protein>
<evidence type="ECO:0000256" key="1">
    <source>
        <dbReference type="SAM" id="MobiDB-lite"/>
    </source>
</evidence>
<feature type="compositionally biased region" description="Basic and acidic residues" evidence="1">
    <location>
        <begin position="185"/>
        <end position="195"/>
    </location>
</feature>
<evidence type="ECO:0000313" key="3">
    <source>
        <dbReference type="EMBL" id="KAK9420595.1"/>
    </source>
</evidence>
<dbReference type="EMBL" id="JARVKF010000224">
    <property type="protein sequence ID" value="KAK9420595.1"/>
    <property type="molecule type" value="Genomic_DNA"/>
</dbReference>
<sequence>MHFLNVAKTLVLALSTSVLTSPHTPGSLAKPDDSIAGIRVMSYAETKYVTDHGGKLDYDSSLADPEAGAQIGDDGVYLSEEVGGWPQKNPATQKISGVKTPEDLNDEEFWIMATTSLSNTLLTEGGTRKRPIVSPGSLARQNYLQAWFSQDRAKELEFKAEIFDTTEELEAAHPNLRTIDEITAKRDHGDGDRKVNSSLNEDSGQAEGDLQESGVSSAALQPNYTSPAGVEIYNPSTFFNTTGPWSLMSKAGSTLYIADTTGMRGIYRSNSTLAPTGLPRVQLAFENMVSLAEMAGTDRYSCVRLVVYTTDMYRYRPLCNQVQVSLWGNDTNTYPPRSIIEVDRLNDDDIVEVEGTFWVAS</sequence>
<feature type="signal peptide" evidence="2">
    <location>
        <begin position="1"/>
        <end position="20"/>
    </location>
</feature>
<keyword evidence="2" id="KW-0732">Signal</keyword>
<gene>
    <name evidence="3" type="ORF">SUNI508_06335</name>
</gene>
<dbReference type="Gene3D" id="3.30.1330.40">
    <property type="entry name" value="RutC-like"/>
    <property type="match status" value="1"/>
</dbReference>
<dbReference type="InterPro" id="IPR035959">
    <property type="entry name" value="RutC-like_sf"/>
</dbReference>
<organism evidence="3 4">
    <name type="scientific">Seiridium unicorne</name>
    <dbReference type="NCBI Taxonomy" id="138068"/>
    <lineage>
        <taxon>Eukaryota</taxon>
        <taxon>Fungi</taxon>
        <taxon>Dikarya</taxon>
        <taxon>Ascomycota</taxon>
        <taxon>Pezizomycotina</taxon>
        <taxon>Sordariomycetes</taxon>
        <taxon>Xylariomycetidae</taxon>
        <taxon>Amphisphaeriales</taxon>
        <taxon>Sporocadaceae</taxon>
        <taxon>Seiridium</taxon>
    </lineage>
</organism>
<name>A0ABR2V0Y8_9PEZI</name>
<dbReference type="Pfam" id="PF01042">
    <property type="entry name" value="Ribonuc_L-PSP"/>
    <property type="match status" value="1"/>
</dbReference>
<dbReference type="InterPro" id="IPR006175">
    <property type="entry name" value="YjgF/YER057c/UK114"/>
</dbReference>
<evidence type="ECO:0000313" key="4">
    <source>
        <dbReference type="Proteomes" id="UP001408356"/>
    </source>
</evidence>
<comment type="caution">
    <text evidence="3">The sequence shown here is derived from an EMBL/GenBank/DDBJ whole genome shotgun (WGS) entry which is preliminary data.</text>
</comment>
<feature type="chain" id="PRO_5045909393" evidence="2">
    <location>
        <begin position="21"/>
        <end position="361"/>
    </location>
</feature>
<dbReference type="Proteomes" id="UP001408356">
    <property type="component" value="Unassembled WGS sequence"/>
</dbReference>
<evidence type="ECO:0000256" key="2">
    <source>
        <dbReference type="SAM" id="SignalP"/>
    </source>
</evidence>
<proteinExistence type="predicted"/>
<dbReference type="CDD" id="cd00448">
    <property type="entry name" value="YjgF_YER057c_UK114_family"/>
    <property type="match status" value="1"/>
</dbReference>
<reference evidence="3 4" key="1">
    <citation type="journal article" date="2024" name="J. Plant Pathol.">
        <title>Sequence and assembly of the genome of Seiridium unicorne, isolate CBS 538.82, causal agent of cypress canker disease.</title>
        <authorList>
            <person name="Scali E."/>
            <person name="Rocca G.D."/>
            <person name="Danti R."/>
            <person name="Garbelotto M."/>
            <person name="Barberini S."/>
            <person name="Baroncelli R."/>
            <person name="Emiliani G."/>
        </authorList>
    </citation>
    <scope>NUCLEOTIDE SEQUENCE [LARGE SCALE GENOMIC DNA]</scope>
    <source>
        <strain evidence="3 4">BM-138-508</strain>
    </source>
</reference>